<feature type="transmembrane region" description="Helical" evidence="6">
    <location>
        <begin position="146"/>
        <end position="169"/>
    </location>
</feature>
<evidence type="ECO:0000313" key="9">
    <source>
        <dbReference type="Proteomes" id="UP001501742"/>
    </source>
</evidence>
<protein>
    <submittedName>
        <fullName evidence="8">MFS transporter</fullName>
    </submittedName>
</protein>
<feature type="transmembrane region" description="Helical" evidence="6">
    <location>
        <begin position="175"/>
        <end position="196"/>
    </location>
</feature>
<comment type="subcellular location">
    <subcellularLocation>
        <location evidence="1">Cell membrane</location>
        <topology evidence="1">Multi-pass membrane protein</topology>
    </subcellularLocation>
</comment>
<feature type="transmembrane region" description="Helical" evidence="6">
    <location>
        <begin position="56"/>
        <end position="75"/>
    </location>
</feature>
<feature type="transmembrane region" description="Helical" evidence="6">
    <location>
        <begin position="374"/>
        <end position="394"/>
    </location>
</feature>
<feature type="domain" description="Major facilitator superfamily (MFS) profile" evidence="7">
    <location>
        <begin position="12"/>
        <end position="399"/>
    </location>
</feature>
<gene>
    <name evidence="8" type="ORF">GCM10009627_07470</name>
</gene>
<dbReference type="Pfam" id="PF07690">
    <property type="entry name" value="MFS_1"/>
    <property type="match status" value="1"/>
</dbReference>
<keyword evidence="9" id="KW-1185">Reference proteome</keyword>
<dbReference type="EMBL" id="BAAAJX010000003">
    <property type="protein sequence ID" value="GAA1492401.1"/>
    <property type="molecule type" value="Genomic_DNA"/>
</dbReference>
<keyword evidence="4 6" id="KW-1133">Transmembrane helix</keyword>
<feature type="transmembrane region" description="Helical" evidence="6">
    <location>
        <begin position="282"/>
        <end position="300"/>
    </location>
</feature>
<dbReference type="RefSeq" id="WP_204607643.1">
    <property type="nucleotide sequence ID" value="NZ_BAAAJX010000003.1"/>
</dbReference>
<dbReference type="InterPro" id="IPR050189">
    <property type="entry name" value="MFS_Efflux_Transporters"/>
</dbReference>
<keyword evidence="2" id="KW-1003">Cell membrane</keyword>
<dbReference type="CDD" id="cd17324">
    <property type="entry name" value="MFS_NepI_like"/>
    <property type="match status" value="1"/>
</dbReference>
<evidence type="ECO:0000256" key="2">
    <source>
        <dbReference type="ARBA" id="ARBA00022475"/>
    </source>
</evidence>
<feature type="transmembrane region" description="Helical" evidence="6">
    <location>
        <begin position="87"/>
        <end position="106"/>
    </location>
</feature>
<evidence type="ECO:0000256" key="5">
    <source>
        <dbReference type="ARBA" id="ARBA00023136"/>
    </source>
</evidence>
<evidence type="ECO:0000256" key="1">
    <source>
        <dbReference type="ARBA" id="ARBA00004651"/>
    </source>
</evidence>
<dbReference type="InterPro" id="IPR036259">
    <property type="entry name" value="MFS_trans_sf"/>
</dbReference>
<dbReference type="Gene3D" id="1.20.1250.20">
    <property type="entry name" value="MFS general substrate transporter like domains"/>
    <property type="match status" value="2"/>
</dbReference>
<dbReference type="SUPFAM" id="SSF103473">
    <property type="entry name" value="MFS general substrate transporter"/>
    <property type="match status" value="1"/>
</dbReference>
<feature type="transmembrane region" description="Helical" evidence="6">
    <location>
        <begin position="112"/>
        <end position="134"/>
    </location>
</feature>
<feature type="transmembrane region" description="Helical" evidence="6">
    <location>
        <begin position="217"/>
        <end position="239"/>
    </location>
</feature>
<proteinExistence type="predicted"/>
<dbReference type="PANTHER" id="PTHR43124:SF3">
    <property type="entry name" value="CHLORAMPHENICOL EFFLUX PUMP RV0191"/>
    <property type="match status" value="1"/>
</dbReference>
<keyword evidence="5 6" id="KW-0472">Membrane</keyword>
<feature type="transmembrane region" description="Helical" evidence="6">
    <location>
        <begin position="347"/>
        <end position="368"/>
    </location>
</feature>
<dbReference type="PANTHER" id="PTHR43124">
    <property type="entry name" value="PURINE EFFLUX PUMP PBUE"/>
    <property type="match status" value="1"/>
</dbReference>
<name>A0ABP4K0Y4_9MICO</name>
<keyword evidence="3 6" id="KW-0812">Transmembrane</keyword>
<feature type="transmembrane region" description="Helical" evidence="6">
    <location>
        <begin position="306"/>
        <end position="326"/>
    </location>
</feature>
<organism evidence="8 9">
    <name type="scientific">Curtobacterium herbarum</name>
    <dbReference type="NCBI Taxonomy" id="150122"/>
    <lineage>
        <taxon>Bacteria</taxon>
        <taxon>Bacillati</taxon>
        <taxon>Actinomycetota</taxon>
        <taxon>Actinomycetes</taxon>
        <taxon>Micrococcales</taxon>
        <taxon>Microbacteriaceae</taxon>
        <taxon>Curtobacterium</taxon>
    </lineage>
</organism>
<reference evidence="9" key="1">
    <citation type="journal article" date="2019" name="Int. J. Syst. Evol. Microbiol.">
        <title>The Global Catalogue of Microorganisms (GCM) 10K type strain sequencing project: providing services to taxonomists for standard genome sequencing and annotation.</title>
        <authorList>
            <consortium name="The Broad Institute Genomics Platform"/>
            <consortium name="The Broad Institute Genome Sequencing Center for Infectious Disease"/>
            <person name="Wu L."/>
            <person name="Ma J."/>
        </authorList>
    </citation>
    <scope>NUCLEOTIDE SEQUENCE [LARGE SCALE GENOMIC DNA]</scope>
    <source>
        <strain evidence="9">JCM 12140</strain>
    </source>
</reference>
<evidence type="ECO:0000256" key="3">
    <source>
        <dbReference type="ARBA" id="ARBA00022692"/>
    </source>
</evidence>
<evidence type="ECO:0000313" key="8">
    <source>
        <dbReference type="EMBL" id="GAA1492401.1"/>
    </source>
</evidence>
<sequence>MSQLTPARRTLAILALALGGFAIGTTEFVAMGLLPNIAEALLPGQYAADPDGGVAHAGWLVSAYALGVVMGAPTIAAMSAKFPRKGLLMVLLVGFAVATVASAVLPSFGLVLVARFVAGLPHGAYFGIASIVAGDIMGPGKRGKGIALVLLGLSVANVVGVPAVTWIGQVASWRIAYGVVAALFVLTFFAVSFFVPRSGRDVHATIGRELRAFKVPQVWIVMSLGAVGFGGFFAVYSYISPLVQNVTGLSESSVPLVLVVVGLGMVVGGLLGGFLADRSVKATIFVGLFALVGALLVTVLTAQWVAGLFVGAFLLGATSSAIPPAVQSRLMDVAGDARTIAAALNHSAFNLGNSLGAALGGAVIAAGFGFVAPGWLGIGLALLGVVVAVISYAVENRTNRRAASVRTAGASTGPIRESVSSH</sequence>
<dbReference type="InterPro" id="IPR011701">
    <property type="entry name" value="MFS"/>
</dbReference>
<evidence type="ECO:0000259" key="7">
    <source>
        <dbReference type="PROSITE" id="PS50850"/>
    </source>
</evidence>
<dbReference type="Proteomes" id="UP001501742">
    <property type="component" value="Unassembled WGS sequence"/>
</dbReference>
<comment type="caution">
    <text evidence="8">The sequence shown here is derived from an EMBL/GenBank/DDBJ whole genome shotgun (WGS) entry which is preliminary data.</text>
</comment>
<feature type="transmembrane region" description="Helical" evidence="6">
    <location>
        <begin position="254"/>
        <end position="275"/>
    </location>
</feature>
<dbReference type="PROSITE" id="PS50850">
    <property type="entry name" value="MFS"/>
    <property type="match status" value="1"/>
</dbReference>
<evidence type="ECO:0000256" key="6">
    <source>
        <dbReference type="SAM" id="Phobius"/>
    </source>
</evidence>
<dbReference type="InterPro" id="IPR020846">
    <property type="entry name" value="MFS_dom"/>
</dbReference>
<evidence type="ECO:0000256" key="4">
    <source>
        <dbReference type="ARBA" id="ARBA00022989"/>
    </source>
</evidence>
<accession>A0ABP4K0Y4</accession>